<feature type="region of interest" description="Disordered" evidence="1">
    <location>
        <begin position="76"/>
        <end position="97"/>
    </location>
</feature>
<organism evidence="2 3">
    <name type="scientific">Actinomadura rubteroloni</name>
    <dbReference type="NCBI Taxonomy" id="1926885"/>
    <lineage>
        <taxon>Bacteria</taxon>
        <taxon>Bacillati</taxon>
        <taxon>Actinomycetota</taxon>
        <taxon>Actinomycetes</taxon>
        <taxon>Streptosporangiales</taxon>
        <taxon>Thermomonosporaceae</taxon>
        <taxon>Actinomadura</taxon>
    </lineage>
</organism>
<feature type="compositionally biased region" description="Basic and acidic residues" evidence="1">
    <location>
        <begin position="1"/>
        <end position="11"/>
    </location>
</feature>
<feature type="region of interest" description="Disordered" evidence="1">
    <location>
        <begin position="1"/>
        <end position="28"/>
    </location>
</feature>
<accession>A0A2P4URR2</accession>
<feature type="compositionally biased region" description="Acidic residues" evidence="1">
    <location>
        <begin position="85"/>
        <end position="95"/>
    </location>
</feature>
<dbReference type="EMBL" id="MTBP01000001">
    <property type="protein sequence ID" value="POM27739.1"/>
    <property type="molecule type" value="Genomic_DNA"/>
</dbReference>
<name>A0A2P4URR2_9ACTN</name>
<keyword evidence="3" id="KW-1185">Reference proteome</keyword>
<gene>
    <name evidence="2" type="ORF">BTM25_21580</name>
</gene>
<feature type="compositionally biased region" description="Polar residues" evidence="1">
    <location>
        <begin position="18"/>
        <end position="28"/>
    </location>
</feature>
<evidence type="ECO:0000313" key="2">
    <source>
        <dbReference type="EMBL" id="POM27739.1"/>
    </source>
</evidence>
<proteinExistence type="predicted"/>
<dbReference type="Proteomes" id="UP000242367">
    <property type="component" value="Unassembled WGS sequence"/>
</dbReference>
<evidence type="ECO:0000313" key="3">
    <source>
        <dbReference type="Proteomes" id="UP000242367"/>
    </source>
</evidence>
<protein>
    <submittedName>
        <fullName evidence="2">Uncharacterized protein</fullName>
    </submittedName>
</protein>
<reference evidence="2 3" key="1">
    <citation type="journal article" date="2017" name="Chemistry">
        <title>Isolation, Biosynthesis and Chemical Modifications of Rubterolones A-F: Rare Tropolone Alkaloids from Actinomadura sp. 5-2.</title>
        <authorList>
            <person name="Guo H."/>
            <person name="Benndorf R."/>
            <person name="Leichnitz D."/>
            <person name="Klassen J.L."/>
            <person name="Vollmers J."/>
            <person name="Gorls H."/>
            <person name="Steinacker M."/>
            <person name="Weigel C."/>
            <person name="Dahse H.M."/>
            <person name="Kaster A.K."/>
            <person name="de Beer Z.W."/>
            <person name="Poulsen M."/>
            <person name="Beemelmanns C."/>
        </authorList>
    </citation>
    <scope>NUCLEOTIDE SEQUENCE [LARGE SCALE GENOMIC DNA]</scope>
    <source>
        <strain evidence="2 3">5-2</strain>
    </source>
</reference>
<sequence length="146" mass="15651">MDGIHESERQPVYHVGASGTNEPETSAESDAIVKALLDPELTPEEQAADAELAARLLGGERLRLFLLVRVIFPERDGENVHGPGESDDDADDADDAPNAQLAVVAYGVALPRGSATTLTLEGRAFGHWQSPESAARRLHAEMVWVA</sequence>
<comment type="caution">
    <text evidence="2">The sequence shown here is derived from an EMBL/GenBank/DDBJ whole genome shotgun (WGS) entry which is preliminary data.</text>
</comment>
<dbReference type="AlphaFoldDB" id="A0A2P4URR2"/>
<dbReference type="RefSeq" id="WP_103562522.1">
    <property type="nucleotide sequence ID" value="NZ_MTBP01000001.1"/>
</dbReference>
<evidence type="ECO:0000256" key="1">
    <source>
        <dbReference type="SAM" id="MobiDB-lite"/>
    </source>
</evidence>